<dbReference type="AlphaFoldDB" id="A0A3M7RNH4"/>
<reference evidence="1 2" key="1">
    <citation type="journal article" date="2018" name="Sci. Rep.">
        <title>Genomic signatures of local adaptation to the degree of environmental predictability in rotifers.</title>
        <authorList>
            <person name="Franch-Gras L."/>
            <person name="Hahn C."/>
            <person name="Garcia-Roger E.M."/>
            <person name="Carmona M.J."/>
            <person name="Serra M."/>
            <person name="Gomez A."/>
        </authorList>
    </citation>
    <scope>NUCLEOTIDE SEQUENCE [LARGE SCALE GENOMIC DNA]</scope>
    <source>
        <strain evidence="1">HYR1</strain>
    </source>
</reference>
<dbReference type="Proteomes" id="UP000276133">
    <property type="component" value="Unassembled WGS sequence"/>
</dbReference>
<name>A0A3M7RNH4_BRAPC</name>
<organism evidence="1 2">
    <name type="scientific">Brachionus plicatilis</name>
    <name type="common">Marine rotifer</name>
    <name type="synonym">Brachionus muelleri</name>
    <dbReference type="NCBI Taxonomy" id="10195"/>
    <lineage>
        <taxon>Eukaryota</taxon>
        <taxon>Metazoa</taxon>
        <taxon>Spiralia</taxon>
        <taxon>Gnathifera</taxon>
        <taxon>Rotifera</taxon>
        <taxon>Eurotatoria</taxon>
        <taxon>Monogononta</taxon>
        <taxon>Pseudotrocha</taxon>
        <taxon>Ploima</taxon>
        <taxon>Brachionidae</taxon>
        <taxon>Brachionus</taxon>
    </lineage>
</organism>
<keyword evidence="2" id="KW-1185">Reference proteome</keyword>
<proteinExistence type="predicted"/>
<accession>A0A3M7RNH4</accession>
<protein>
    <submittedName>
        <fullName evidence="1">Uncharacterized protein</fullName>
    </submittedName>
</protein>
<dbReference type="EMBL" id="REGN01003005">
    <property type="protein sequence ID" value="RNA24970.1"/>
    <property type="molecule type" value="Genomic_DNA"/>
</dbReference>
<evidence type="ECO:0000313" key="2">
    <source>
        <dbReference type="Proteomes" id="UP000276133"/>
    </source>
</evidence>
<sequence>MRLNYSKVVLKSKKFEKVSNTNGLAVFKHRHKNNNIDYIEISDPECNCLECNTCKCVKNFRPQDFKLLNFKLDNFKLETFDSMLKNKLEDRRCQFDTFKALKALRNTDDIIINL</sequence>
<gene>
    <name evidence="1" type="ORF">BpHYR1_015098</name>
</gene>
<evidence type="ECO:0000313" key="1">
    <source>
        <dbReference type="EMBL" id="RNA24970.1"/>
    </source>
</evidence>
<comment type="caution">
    <text evidence="1">The sequence shown here is derived from an EMBL/GenBank/DDBJ whole genome shotgun (WGS) entry which is preliminary data.</text>
</comment>